<sequence>MNAHSASTTESGLGRRAVATGLAWSVPAVAMVSAAPSFAASLRKDPGINGWVLNSPEYHYFCRRSLEVNSAPSNPGPTLDGAPFGLYLYDVSKDASYSDAKLVYWVRGTHTATQNPITWQTATGHSSLWSGPVLGAPQVKADGFVYTPYTWKYTGTIDPANVASDGRLYLETFHVKATNFSMSENGQCLPLDYWTYREIVVDPDGPTGPQQPMTLSFERRNGPSGPYPPRAQGRSAVTPDAEATAELQQLSS</sequence>
<feature type="region of interest" description="Disordered" evidence="1">
    <location>
        <begin position="204"/>
        <end position="252"/>
    </location>
</feature>
<dbReference type="EMBL" id="JAWLUK010000001">
    <property type="protein sequence ID" value="MDV7176133.1"/>
    <property type="molecule type" value="Genomic_DNA"/>
</dbReference>
<reference evidence="2" key="1">
    <citation type="submission" date="2023-10" db="EMBL/GenBank/DDBJ databases">
        <title>Development of a sustainable strategy for remediation of hydrocarbon-contaminated territories based on the waste exchange concept.</title>
        <authorList>
            <person name="Krivoruchko A."/>
        </authorList>
    </citation>
    <scope>NUCLEOTIDE SEQUENCE</scope>
    <source>
        <strain evidence="2">IEGM 1325</strain>
    </source>
</reference>
<evidence type="ECO:0000256" key="1">
    <source>
        <dbReference type="SAM" id="MobiDB-lite"/>
    </source>
</evidence>
<evidence type="ECO:0000313" key="2">
    <source>
        <dbReference type="EMBL" id="MDV7176133.1"/>
    </source>
</evidence>
<dbReference type="Proteomes" id="UP001185728">
    <property type="component" value="Unassembled WGS sequence"/>
</dbReference>
<accession>A0AAP5T5G0</accession>
<dbReference type="AlphaFoldDB" id="A0AAP5T5G0"/>
<evidence type="ECO:0000313" key="3">
    <source>
        <dbReference type="Proteomes" id="UP001185728"/>
    </source>
</evidence>
<dbReference type="RefSeq" id="WP_317676336.1">
    <property type="nucleotide sequence ID" value="NZ_JAWLUK010000001.1"/>
</dbReference>
<comment type="caution">
    <text evidence="2">The sequence shown here is derived from an EMBL/GenBank/DDBJ whole genome shotgun (WGS) entry which is preliminary data.</text>
</comment>
<gene>
    <name evidence="2" type="ORF">R4064_00520</name>
</gene>
<name>A0AAP5T5G0_9MICC</name>
<organism evidence="2 3">
    <name type="scientific">Micrococcus yunnanensis</name>
    <dbReference type="NCBI Taxonomy" id="566027"/>
    <lineage>
        <taxon>Bacteria</taxon>
        <taxon>Bacillati</taxon>
        <taxon>Actinomycetota</taxon>
        <taxon>Actinomycetes</taxon>
        <taxon>Micrococcales</taxon>
        <taxon>Micrococcaceae</taxon>
        <taxon>Micrococcus</taxon>
    </lineage>
</organism>
<proteinExistence type="predicted"/>
<protein>
    <submittedName>
        <fullName evidence="2">Uncharacterized protein</fullName>
    </submittedName>
</protein>